<keyword evidence="6" id="KW-1185">Reference proteome</keyword>
<proteinExistence type="predicted"/>
<feature type="domain" description="JmjC" evidence="4">
    <location>
        <begin position="15"/>
        <end position="228"/>
    </location>
</feature>
<organism evidence="5 6">
    <name type="scientific">Egicoccus halophilus</name>
    <dbReference type="NCBI Taxonomy" id="1670830"/>
    <lineage>
        <taxon>Bacteria</taxon>
        <taxon>Bacillati</taxon>
        <taxon>Actinomycetota</taxon>
        <taxon>Nitriliruptoria</taxon>
        <taxon>Egicoccales</taxon>
        <taxon>Egicoccaceae</taxon>
        <taxon>Egicoccus</taxon>
    </lineage>
</organism>
<keyword evidence="2" id="KW-0479">Metal-binding</keyword>
<name>A0A8J3AD04_9ACTN</name>
<dbReference type="EMBL" id="BMHA01000004">
    <property type="protein sequence ID" value="GGI05554.1"/>
    <property type="molecule type" value="Genomic_DNA"/>
</dbReference>
<dbReference type="PANTHER" id="PTHR13096">
    <property type="entry name" value="MINA53 MYC INDUCED NUCLEAR ANTIGEN"/>
    <property type="match status" value="1"/>
</dbReference>
<dbReference type="GO" id="GO:0046872">
    <property type="term" value="F:metal ion binding"/>
    <property type="evidence" value="ECO:0007669"/>
    <property type="project" value="UniProtKB-KW"/>
</dbReference>
<evidence type="ECO:0000256" key="1">
    <source>
        <dbReference type="ARBA" id="ARBA00001954"/>
    </source>
</evidence>
<dbReference type="RefSeq" id="WP_130649300.1">
    <property type="nucleotide sequence ID" value="NZ_BMHA01000004.1"/>
</dbReference>
<dbReference type="Gene3D" id="2.60.120.650">
    <property type="entry name" value="Cupin"/>
    <property type="match status" value="1"/>
</dbReference>
<dbReference type="GO" id="GO:0032453">
    <property type="term" value="F:histone H3K4 demethylase activity"/>
    <property type="evidence" value="ECO:0007669"/>
    <property type="project" value="TreeGrafter"/>
</dbReference>
<gene>
    <name evidence="5" type="ORF">GCM10011354_14680</name>
</gene>
<evidence type="ECO:0000256" key="3">
    <source>
        <dbReference type="ARBA" id="ARBA00023004"/>
    </source>
</evidence>
<evidence type="ECO:0000256" key="2">
    <source>
        <dbReference type="ARBA" id="ARBA00022723"/>
    </source>
</evidence>
<sequence length="388" mass="41972">MTTSTSSLARLVGDARAFLDDVFGKAPLHIPAGAPDVFDDLLGLDHVDDIVATAGLRAPSFRLVKDGATVPSSRVTRRVRIGSRPVDDLADVAAVHAAFADGASVVLQGLHRSWRPVAELCRALEAELTHPVQANAYLTPPVAQGLHLHEDPHDVFAVQTHGVKRWVVHPPGQDEPWDLELKPGDVLYLPAGTRHAAQTVELPSLHLTIGVRTMRWSTLARRVFDRALTEVDLDATVPAGWANEPTAHREQLAAGLEALADALRAGDAEAALTDAAEDFWTNRVPDRRGGLRDLLALDELDDLTPLRVRAGTGARVVAAADAVELVLADRRLRLPAALSDTLGRIVAQDRLRPVDLDDQLDEGSRLVLCRRLVREGLLTLDRGAEDRA</sequence>
<dbReference type="GO" id="GO:0051864">
    <property type="term" value="F:histone H3K36 demethylase activity"/>
    <property type="evidence" value="ECO:0007669"/>
    <property type="project" value="TreeGrafter"/>
</dbReference>
<evidence type="ECO:0000259" key="4">
    <source>
        <dbReference type="PROSITE" id="PS51184"/>
    </source>
</evidence>
<dbReference type="PROSITE" id="PS51184">
    <property type="entry name" value="JMJC"/>
    <property type="match status" value="1"/>
</dbReference>
<dbReference type="Proteomes" id="UP000650511">
    <property type="component" value="Unassembled WGS sequence"/>
</dbReference>
<protein>
    <recommendedName>
        <fullName evidence="4">JmjC domain-containing protein</fullName>
    </recommendedName>
</protein>
<dbReference type="OrthoDB" id="9764016at2"/>
<accession>A0A8J3AD04</accession>
<evidence type="ECO:0000313" key="5">
    <source>
        <dbReference type="EMBL" id="GGI05554.1"/>
    </source>
</evidence>
<dbReference type="Pfam" id="PF08007">
    <property type="entry name" value="JmjC_2"/>
    <property type="match status" value="1"/>
</dbReference>
<reference evidence="5" key="2">
    <citation type="submission" date="2020-09" db="EMBL/GenBank/DDBJ databases">
        <authorList>
            <person name="Sun Q."/>
            <person name="Zhou Y."/>
        </authorList>
    </citation>
    <scope>NUCLEOTIDE SEQUENCE</scope>
    <source>
        <strain evidence="5">CGMCC 1.14988</strain>
    </source>
</reference>
<dbReference type="SUPFAM" id="SSF51197">
    <property type="entry name" value="Clavaminate synthase-like"/>
    <property type="match status" value="1"/>
</dbReference>
<dbReference type="PANTHER" id="PTHR13096:SF9">
    <property type="entry name" value="BIFUNCTIONAL LYSINE-SPECIFIC DEMETHYLASE AND HISTIDYL-HYDROXYLASE"/>
    <property type="match status" value="1"/>
</dbReference>
<reference evidence="5" key="1">
    <citation type="journal article" date="2014" name="Int. J. Syst. Evol. Microbiol.">
        <title>Complete genome sequence of Corynebacterium casei LMG S-19264T (=DSM 44701T), isolated from a smear-ripened cheese.</title>
        <authorList>
            <consortium name="US DOE Joint Genome Institute (JGI-PGF)"/>
            <person name="Walter F."/>
            <person name="Albersmeier A."/>
            <person name="Kalinowski J."/>
            <person name="Ruckert C."/>
        </authorList>
    </citation>
    <scope>NUCLEOTIDE SEQUENCE</scope>
    <source>
        <strain evidence="5">CGMCC 1.14988</strain>
    </source>
</reference>
<comment type="cofactor">
    <cofactor evidence="1">
        <name>Fe(2+)</name>
        <dbReference type="ChEBI" id="CHEBI:29033"/>
    </cofactor>
</comment>
<comment type="caution">
    <text evidence="5">The sequence shown here is derived from an EMBL/GenBank/DDBJ whole genome shotgun (WGS) entry which is preliminary data.</text>
</comment>
<keyword evidence="3" id="KW-0408">Iron</keyword>
<dbReference type="InterPro" id="IPR039994">
    <property type="entry name" value="NO66-like"/>
</dbReference>
<dbReference type="AlphaFoldDB" id="A0A8J3AD04"/>
<evidence type="ECO:0000313" key="6">
    <source>
        <dbReference type="Proteomes" id="UP000650511"/>
    </source>
</evidence>
<dbReference type="InterPro" id="IPR003347">
    <property type="entry name" value="JmjC_dom"/>
</dbReference>